<keyword evidence="2" id="KW-1185">Reference proteome</keyword>
<comment type="caution">
    <text evidence="1">The sequence shown here is derived from an EMBL/GenBank/DDBJ whole genome shotgun (WGS) entry which is preliminary data.</text>
</comment>
<reference evidence="1 2" key="1">
    <citation type="submission" date="2020-08" db="EMBL/GenBank/DDBJ databases">
        <title>Genomic Encyclopedia of Type Strains, Phase IV (KMG-IV): sequencing the most valuable type-strain genomes for metagenomic binning, comparative biology and taxonomic classification.</title>
        <authorList>
            <person name="Goeker M."/>
        </authorList>
    </citation>
    <scope>NUCLEOTIDE SEQUENCE [LARGE SCALE GENOMIC DNA]</scope>
    <source>
        <strain evidence="1 2">DSM 12252</strain>
    </source>
</reference>
<dbReference type="Proteomes" id="UP000590740">
    <property type="component" value="Unassembled WGS sequence"/>
</dbReference>
<evidence type="ECO:0000313" key="1">
    <source>
        <dbReference type="EMBL" id="MBB5031837.1"/>
    </source>
</evidence>
<accession>A0A7W7Y910</accession>
<gene>
    <name evidence="1" type="ORF">HNQ65_001405</name>
</gene>
<sequence>MEALLFDLRVPAPSETALLNASGLEDYLHQHTLSADDLRDHLRLFERHCERLDQTLTQEQEEKHFARFCSLIQESLLNAGSFSECSLDEADFTLHGGREPSHVLRVRSGVPVSPELAVSTISACLIMKSDYAVIFDSRHGRSVLFGNGDFVLEED</sequence>
<dbReference type="RefSeq" id="WP_184338773.1">
    <property type="nucleotide sequence ID" value="NZ_JACHIG010000002.1"/>
</dbReference>
<evidence type="ECO:0000313" key="2">
    <source>
        <dbReference type="Proteomes" id="UP000590740"/>
    </source>
</evidence>
<dbReference type="AlphaFoldDB" id="A0A7W7Y910"/>
<protein>
    <submittedName>
        <fullName evidence="1">Uncharacterized protein</fullName>
    </submittedName>
</protein>
<dbReference type="EMBL" id="JACHIG010000002">
    <property type="protein sequence ID" value="MBB5031837.1"/>
    <property type="molecule type" value="Genomic_DNA"/>
</dbReference>
<proteinExistence type="predicted"/>
<name>A0A7W7Y910_9BACT</name>
<organism evidence="1 2">
    <name type="scientific">Prosthecobacter vanneervenii</name>
    <dbReference type="NCBI Taxonomy" id="48466"/>
    <lineage>
        <taxon>Bacteria</taxon>
        <taxon>Pseudomonadati</taxon>
        <taxon>Verrucomicrobiota</taxon>
        <taxon>Verrucomicrobiia</taxon>
        <taxon>Verrucomicrobiales</taxon>
        <taxon>Verrucomicrobiaceae</taxon>
        <taxon>Prosthecobacter</taxon>
    </lineage>
</organism>